<feature type="transmembrane region" description="Helical" evidence="1">
    <location>
        <begin position="12"/>
        <end position="34"/>
    </location>
</feature>
<accession>A0A183EMH1</accession>
<sequence>LHTHLSYAEKSSFPLMLIVLLTLIALPCLVIYIYRRKRLIRLGKQQSVLDRAGFKPLRTDDPESTDDESEDDTIIARQKSDHRFEPLQFIMWFTSDAVPTTLTVAADHWSAGERLDLHLTSSYSCAVKLFMKLLFITRALFLRLSHIDVKAITCIDPLLSQCEEPSHKKVQNIKSYKKMVARILQNTRKHARHVRDAK</sequence>
<keyword evidence="1" id="KW-0472">Membrane</keyword>
<evidence type="ECO:0000256" key="1">
    <source>
        <dbReference type="SAM" id="Phobius"/>
    </source>
</evidence>
<dbReference type="AlphaFoldDB" id="A0A183EMH1"/>
<keyword evidence="1" id="KW-0812">Transmembrane</keyword>
<keyword evidence="1" id="KW-1133">Transmembrane helix</keyword>
<name>A0A183EMH1_9BILA</name>
<reference evidence="2" key="1">
    <citation type="submission" date="2016-06" db="UniProtKB">
        <authorList>
            <consortium name="WormBaseParasite"/>
        </authorList>
    </citation>
    <scope>IDENTIFICATION</scope>
</reference>
<organism evidence="2">
    <name type="scientific">Gongylonema pulchrum</name>
    <dbReference type="NCBI Taxonomy" id="637853"/>
    <lineage>
        <taxon>Eukaryota</taxon>
        <taxon>Metazoa</taxon>
        <taxon>Ecdysozoa</taxon>
        <taxon>Nematoda</taxon>
        <taxon>Chromadorea</taxon>
        <taxon>Rhabditida</taxon>
        <taxon>Spirurina</taxon>
        <taxon>Spiruromorpha</taxon>
        <taxon>Spiruroidea</taxon>
        <taxon>Gongylonematidae</taxon>
        <taxon>Gongylonema</taxon>
    </lineage>
</organism>
<dbReference type="WBParaSite" id="GPUH_0002218901-mRNA-1">
    <property type="protein sequence ID" value="GPUH_0002218901-mRNA-1"/>
    <property type="gene ID" value="GPUH_0002218901"/>
</dbReference>
<protein>
    <submittedName>
        <fullName evidence="2">Mab-21 domain-containing protein</fullName>
    </submittedName>
</protein>
<proteinExistence type="predicted"/>
<evidence type="ECO:0000313" key="2">
    <source>
        <dbReference type="WBParaSite" id="GPUH_0002218901-mRNA-1"/>
    </source>
</evidence>